<proteinExistence type="predicted"/>
<feature type="compositionally biased region" description="Acidic residues" evidence="1">
    <location>
        <begin position="226"/>
        <end position="238"/>
    </location>
</feature>
<name>A0A383VNI9_TETOB</name>
<sequence length="287" mass="31312">MSADPTVVELDGVQYVLKADYDALNEKYGSLKQKCRTFIEGAASESGLELAGRSVRRRTAVAAGDAAAEGQTAWQLTKLQGRGIQENGLDAEEVQVYRIDCDRAEQPTEVAGSSDASGSSAPNRYLFRPRDALQLLTTHELWQLDKLGALEDKTDNLINSQKYITCTQDSASVVSMLKDFSPKPTGFGNSRLKLVTFDNFIELLLRLILHLRSMQQRTAGTCTAADADEGSEDEEAADAEAGAAAPATAEDTVDEDFLRRDVTDALGWMISSDAQLLDRDAWQQPIK</sequence>
<evidence type="ECO:0000313" key="2">
    <source>
        <dbReference type="EMBL" id="SZX66731.1"/>
    </source>
</evidence>
<accession>A0A383VNI9</accession>
<dbReference type="Proteomes" id="UP000256970">
    <property type="component" value="Unassembled WGS sequence"/>
</dbReference>
<keyword evidence="3" id="KW-1185">Reference proteome</keyword>
<dbReference type="AlphaFoldDB" id="A0A383VNI9"/>
<gene>
    <name evidence="2" type="ORF">BQ4739_LOCUS7149</name>
</gene>
<reference evidence="2 3" key="1">
    <citation type="submission" date="2016-10" db="EMBL/GenBank/DDBJ databases">
        <authorList>
            <person name="Cai Z."/>
        </authorList>
    </citation>
    <scope>NUCLEOTIDE SEQUENCE [LARGE SCALE GENOMIC DNA]</scope>
</reference>
<evidence type="ECO:0000256" key="1">
    <source>
        <dbReference type="SAM" id="MobiDB-lite"/>
    </source>
</evidence>
<feature type="region of interest" description="Disordered" evidence="1">
    <location>
        <begin position="222"/>
        <end position="254"/>
    </location>
</feature>
<organism evidence="2 3">
    <name type="scientific">Tetradesmus obliquus</name>
    <name type="common">Green alga</name>
    <name type="synonym">Acutodesmus obliquus</name>
    <dbReference type="NCBI Taxonomy" id="3088"/>
    <lineage>
        <taxon>Eukaryota</taxon>
        <taxon>Viridiplantae</taxon>
        <taxon>Chlorophyta</taxon>
        <taxon>core chlorophytes</taxon>
        <taxon>Chlorophyceae</taxon>
        <taxon>CS clade</taxon>
        <taxon>Sphaeropleales</taxon>
        <taxon>Scenedesmaceae</taxon>
        <taxon>Tetradesmus</taxon>
    </lineage>
</organism>
<feature type="compositionally biased region" description="Low complexity" evidence="1">
    <location>
        <begin position="239"/>
        <end position="250"/>
    </location>
</feature>
<evidence type="ECO:0000313" key="3">
    <source>
        <dbReference type="Proteomes" id="UP000256970"/>
    </source>
</evidence>
<dbReference type="EMBL" id="FNXT01000731">
    <property type="protein sequence ID" value="SZX66731.1"/>
    <property type="molecule type" value="Genomic_DNA"/>
</dbReference>
<protein>
    <submittedName>
        <fullName evidence="2">Uncharacterized protein</fullName>
    </submittedName>
</protein>